<protein>
    <recommendedName>
        <fullName evidence="8">Glycosyltransferase family 92 protein</fullName>
    </recommendedName>
</protein>
<accession>X6M2F4</accession>
<dbReference type="AlphaFoldDB" id="X6M2F4"/>
<proteinExistence type="inferred from homology"/>
<keyword evidence="7" id="KW-1185">Reference proteome</keyword>
<keyword evidence="4" id="KW-0808">Transferase</keyword>
<dbReference type="EMBL" id="ASPP01025123">
    <property type="protein sequence ID" value="ETO08348.1"/>
    <property type="molecule type" value="Genomic_DNA"/>
</dbReference>
<evidence type="ECO:0000256" key="3">
    <source>
        <dbReference type="ARBA" id="ARBA00022676"/>
    </source>
</evidence>
<sequence length="248" mass="30127">MLREFFAHYGLNQDTTFPNWNITFLFYVALLDEDDKTLAYLRSLQNLVADIVAKSNRTHGNNPTIQMQVYGWRAYESNRGIWYFSKELLYNDCLNRHMQDFQYLMFMDVDDFVVLHDHTKQFDTFHQYMLTYSLQFILFKWEQWNYCCFFYNSSMISLLPRVVHKPKWLGMPTRVMLTDLHYPYKLVNHEIFRNQNSLDLFHADVLGKCEHRRCFVGQLGFFWEDVPQQCKDTFLKSSSFSRDYEFKW</sequence>
<evidence type="ECO:0000256" key="5">
    <source>
        <dbReference type="ARBA" id="ARBA00023136"/>
    </source>
</evidence>
<keyword evidence="5" id="KW-0472">Membrane</keyword>
<evidence type="ECO:0000256" key="4">
    <source>
        <dbReference type="ARBA" id="ARBA00022679"/>
    </source>
</evidence>
<evidence type="ECO:0008006" key="8">
    <source>
        <dbReference type="Google" id="ProtNLM"/>
    </source>
</evidence>
<dbReference type="OrthoDB" id="2526284at2759"/>
<evidence type="ECO:0000256" key="1">
    <source>
        <dbReference type="ARBA" id="ARBA00004370"/>
    </source>
</evidence>
<dbReference type="Pfam" id="PF01697">
    <property type="entry name" value="Glyco_transf_92"/>
    <property type="match status" value="1"/>
</dbReference>
<comment type="caution">
    <text evidence="6">The sequence shown here is derived from an EMBL/GenBank/DDBJ whole genome shotgun (WGS) entry which is preliminary data.</text>
</comment>
<evidence type="ECO:0000313" key="6">
    <source>
        <dbReference type="EMBL" id="ETO08348.1"/>
    </source>
</evidence>
<gene>
    <name evidence="6" type="ORF">RFI_29038</name>
</gene>
<reference evidence="6 7" key="1">
    <citation type="journal article" date="2013" name="Curr. Biol.">
        <title>The Genome of the Foraminiferan Reticulomyxa filosa.</title>
        <authorList>
            <person name="Glockner G."/>
            <person name="Hulsmann N."/>
            <person name="Schleicher M."/>
            <person name="Noegel A.A."/>
            <person name="Eichinger L."/>
            <person name="Gallinger C."/>
            <person name="Pawlowski J."/>
            <person name="Sierra R."/>
            <person name="Euteneuer U."/>
            <person name="Pillet L."/>
            <person name="Moustafa A."/>
            <person name="Platzer M."/>
            <person name="Groth M."/>
            <person name="Szafranski K."/>
            <person name="Schliwa M."/>
        </authorList>
    </citation>
    <scope>NUCLEOTIDE SEQUENCE [LARGE SCALE GENOMIC DNA]</scope>
</reference>
<dbReference type="GO" id="GO:0016757">
    <property type="term" value="F:glycosyltransferase activity"/>
    <property type="evidence" value="ECO:0007669"/>
    <property type="project" value="UniProtKB-KW"/>
</dbReference>
<comment type="similarity">
    <text evidence="2">Belongs to the glycosyltransferase 92 family.</text>
</comment>
<dbReference type="GO" id="GO:0016020">
    <property type="term" value="C:membrane"/>
    <property type="evidence" value="ECO:0007669"/>
    <property type="project" value="UniProtKB-SubCell"/>
</dbReference>
<evidence type="ECO:0000313" key="7">
    <source>
        <dbReference type="Proteomes" id="UP000023152"/>
    </source>
</evidence>
<organism evidence="6 7">
    <name type="scientific">Reticulomyxa filosa</name>
    <dbReference type="NCBI Taxonomy" id="46433"/>
    <lineage>
        <taxon>Eukaryota</taxon>
        <taxon>Sar</taxon>
        <taxon>Rhizaria</taxon>
        <taxon>Retaria</taxon>
        <taxon>Foraminifera</taxon>
        <taxon>Monothalamids</taxon>
        <taxon>Reticulomyxidae</taxon>
        <taxon>Reticulomyxa</taxon>
    </lineage>
</organism>
<evidence type="ECO:0000256" key="2">
    <source>
        <dbReference type="ARBA" id="ARBA00007647"/>
    </source>
</evidence>
<name>X6M2F4_RETFI</name>
<dbReference type="InterPro" id="IPR008166">
    <property type="entry name" value="Glyco_transf_92"/>
</dbReference>
<keyword evidence="3" id="KW-0328">Glycosyltransferase</keyword>
<comment type="subcellular location">
    <subcellularLocation>
        <location evidence="1">Membrane</location>
    </subcellularLocation>
</comment>
<dbReference type="Proteomes" id="UP000023152">
    <property type="component" value="Unassembled WGS sequence"/>
</dbReference>